<dbReference type="InterPro" id="IPR032528">
    <property type="entry name" value="Ribosom_S30AE_C"/>
</dbReference>
<comment type="subcellular location">
    <subcellularLocation>
        <location evidence="3">Cytoplasm</location>
    </subcellularLocation>
</comment>
<evidence type="ECO:0000256" key="3">
    <source>
        <dbReference type="HAMAP-Rule" id="MF_00839"/>
    </source>
</evidence>
<dbReference type="RefSeq" id="WP_049684613.1">
    <property type="nucleotide sequence ID" value="NZ_CP009170.1"/>
</dbReference>
<accession>A0A097APG0</accession>
<dbReference type="InterPro" id="IPR003489">
    <property type="entry name" value="RHF/RaiA"/>
</dbReference>
<evidence type="ECO:0000313" key="5">
    <source>
        <dbReference type="EMBL" id="AIS51700.1"/>
    </source>
</evidence>
<dbReference type="GO" id="GO:0022627">
    <property type="term" value="C:cytosolic small ribosomal subunit"/>
    <property type="evidence" value="ECO:0007669"/>
    <property type="project" value="TreeGrafter"/>
</dbReference>
<dbReference type="Proteomes" id="UP000029669">
    <property type="component" value="Chromosome"/>
</dbReference>
<dbReference type="AlphaFoldDB" id="A0A097APG0"/>
<dbReference type="GO" id="GO:0045900">
    <property type="term" value="P:negative regulation of translational elongation"/>
    <property type="evidence" value="ECO:0007669"/>
    <property type="project" value="TreeGrafter"/>
</dbReference>
<dbReference type="Gene3D" id="3.30.160.100">
    <property type="entry name" value="Ribosome hibernation promotion factor-like"/>
    <property type="match status" value="1"/>
</dbReference>
<evidence type="ECO:0000259" key="4">
    <source>
        <dbReference type="Pfam" id="PF16321"/>
    </source>
</evidence>
<comment type="function">
    <text evidence="3">Required for dimerization of active 70S ribosomes into 100S ribosomes in stationary phase; 100S ribosomes are translationally inactive and sometimes present during exponential growth.</text>
</comment>
<keyword evidence="2 3" id="KW-0810">Translation regulation</keyword>
<dbReference type="EMBL" id="CP009170">
    <property type="protein sequence ID" value="AIS51700.1"/>
    <property type="molecule type" value="Genomic_DNA"/>
</dbReference>
<dbReference type="InterPro" id="IPR036567">
    <property type="entry name" value="RHF-like"/>
</dbReference>
<dbReference type="GO" id="GO:0043024">
    <property type="term" value="F:ribosomal small subunit binding"/>
    <property type="evidence" value="ECO:0007669"/>
    <property type="project" value="TreeGrafter"/>
</dbReference>
<feature type="domain" description="Sigma 54 modulation/S30EA ribosomal protein C-terminal" evidence="4">
    <location>
        <begin position="123"/>
        <end position="176"/>
    </location>
</feature>
<dbReference type="Gene3D" id="3.30.505.50">
    <property type="entry name" value="Sigma 54 modulation/S30EA ribosomal protein, C-terminal domain"/>
    <property type="match status" value="1"/>
</dbReference>
<dbReference type="InterPro" id="IPR038416">
    <property type="entry name" value="Ribosom_S30AE_C_sf"/>
</dbReference>
<protein>
    <recommendedName>
        <fullName evidence="3">Ribosome hibernation promoting factor</fullName>
        <shortName evidence="3">HPF</shortName>
    </recommendedName>
</protein>
<keyword evidence="5" id="KW-0689">Ribosomal protein</keyword>
<dbReference type="InterPro" id="IPR050574">
    <property type="entry name" value="HPF/YfiA_ribosome-assoc"/>
</dbReference>
<dbReference type="InterPro" id="IPR034694">
    <property type="entry name" value="HPF_long/plastid"/>
</dbReference>
<dbReference type="Pfam" id="PF02482">
    <property type="entry name" value="Ribosomal_S30AE"/>
    <property type="match status" value="1"/>
</dbReference>
<keyword evidence="1 3" id="KW-0963">Cytoplasm</keyword>
<dbReference type="Pfam" id="PF16321">
    <property type="entry name" value="Ribosom_S30AE_C"/>
    <property type="match status" value="1"/>
</dbReference>
<dbReference type="PANTHER" id="PTHR33231:SF1">
    <property type="entry name" value="30S RIBOSOMAL PROTEIN"/>
    <property type="match status" value="1"/>
</dbReference>
<evidence type="ECO:0000256" key="1">
    <source>
        <dbReference type="ARBA" id="ARBA00022490"/>
    </source>
</evidence>
<dbReference type="KEGG" id="tki:TKV_c05010"/>
<dbReference type="OrthoDB" id="9794975at2"/>
<reference evidence="6" key="1">
    <citation type="journal article" date="2015" name="Genome Announc.">
        <title>Whole-Genome Sequences of 80 Environmental and Clinical Isolates of Burkholderia pseudomallei.</title>
        <authorList>
            <person name="Johnson S.L."/>
            <person name="Baker A.L."/>
            <person name="Chain P.S."/>
            <person name="Currie B.J."/>
            <person name="Daligault H.E."/>
            <person name="Davenport K.W."/>
            <person name="Davis C.B."/>
            <person name="Inglis T.J."/>
            <person name="Kaestli M."/>
            <person name="Koren S."/>
            <person name="Mayo M."/>
            <person name="Merritt A.J."/>
            <person name="Price E.P."/>
            <person name="Sarovich D.S."/>
            <person name="Warner J."/>
            <person name="Rosovitz M.J."/>
        </authorList>
    </citation>
    <scope>NUCLEOTIDE SEQUENCE [LARGE SCALE GENOMIC DNA]</scope>
    <source>
        <strain evidence="6">DSM 2030</strain>
    </source>
</reference>
<proteinExistence type="inferred from homology"/>
<evidence type="ECO:0000313" key="6">
    <source>
        <dbReference type="Proteomes" id="UP000029669"/>
    </source>
</evidence>
<dbReference type="NCBIfam" id="TIGR00741">
    <property type="entry name" value="yfiA"/>
    <property type="match status" value="1"/>
</dbReference>
<dbReference type="eggNOG" id="COG1544">
    <property type="taxonomic scope" value="Bacteria"/>
</dbReference>
<dbReference type="HAMAP" id="MF_00839">
    <property type="entry name" value="HPF"/>
    <property type="match status" value="1"/>
</dbReference>
<comment type="similarity">
    <text evidence="3">Belongs to the HPF/YfiA ribosome-associated protein family. Long HPF subfamily.</text>
</comment>
<dbReference type="HOGENOM" id="CLU_071472_0_3_9"/>
<dbReference type="SUPFAM" id="SSF69754">
    <property type="entry name" value="Ribosome binding protein Y (YfiA homologue)"/>
    <property type="match status" value="1"/>
</dbReference>
<dbReference type="PANTHER" id="PTHR33231">
    <property type="entry name" value="30S RIBOSOMAL PROTEIN"/>
    <property type="match status" value="1"/>
</dbReference>
<sequence>MNITVSGKNGMTVTDGLRDAVIKNVSKLGKYFSEDTEVRTVLSVQKNNHIAEITIPFKGIIFRAEEVSDDMYVSIDRVVDKIEKQILKHKAKLKNRFGANESIRFEIPPVYEEAKGEEEEGSFEIVKTKKFPIKPMSPEEAILQMNLLGHNFFVFTNADTDTINVVYKRKDGKYGLIEPIE</sequence>
<name>A0A097APG0_THEKI</name>
<evidence type="ECO:0000256" key="2">
    <source>
        <dbReference type="ARBA" id="ARBA00022845"/>
    </source>
</evidence>
<dbReference type="CDD" id="cd00552">
    <property type="entry name" value="RaiA"/>
    <property type="match status" value="1"/>
</dbReference>
<comment type="subunit">
    <text evidence="3">Interacts with 100S ribosomes.</text>
</comment>
<gene>
    <name evidence="3" type="primary">hpf</name>
    <name evidence="5" type="ORF">TKV_c05010</name>
</gene>
<dbReference type="STRING" id="2325.TKV_c05010"/>
<keyword evidence="5" id="KW-0687">Ribonucleoprotein</keyword>
<keyword evidence="6" id="KW-1185">Reference proteome</keyword>
<dbReference type="FunFam" id="3.30.505.50:FF:000001">
    <property type="entry name" value="Ribosome hibernation promoting factor"/>
    <property type="match status" value="1"/>
</dbReference>
<organism evidence="5 6">
    <name type="scientific">Thermoanaerobacter kivui</name>
    <name type="common">Acetogenium kivui</name>
    <dbReference type="NCBI Taxonomy" id="2325"/>
    <lineage>
        <taxon>Bacteria</taxon>
        <taxon>Bacillati</taxon>
        <taxon>Bacillota</taxon>
        <taxon>Clostridia</taxon>
        <taxon>Thermoanaerobacterales</taxon>
        <taxon>Thermoanaerobacteraceae</taxon>
        <taxon>Thermoanaerobacter</taxon>
    </lineage>
</organism>